<name>A0ABT3FYK0_9BACT</name>
<dbReference type="Pfam" id="PF13439">
    <property type="entry name" value="Glyco_transf_4"/>
    <property type="match status" value="1"/>
</dbReference>
<feature type="domain" description="Glycosyltransferase subfamily 4-like N-terminal" evidence="2">
    <location>
        <begin position="49"/>
        <end position="199"/>
    </location>
</feature>
<dbReference type="Gene3D" id="3.40.50.2000">
    <property type="entry name" value="Glycogen Phosphorylase B"/>
    <property type="match status" value="2"/>
</dbReference>
<sequence length="390" mass="42952">MPAIHAPLKVALLADAVLSSLDRGATGRPDGSAASWLPSCAEALTNREDLEITWISLVRGLSLRRESSRGRHRFIELPAFPVSVDTWLGYRVARRKLLTEIRVAAPDLVHVWGSESPYPSVLGFLSCPAVLSLNGVLATLNELNLLPTGRWWQRQAAFERVWLKQADAILVESEWTQKEVRSRLGEAKTFLAPYGVHPSFYGLEPSPDLETPYLLFAGTLSQGKGLDLLLDALELLSDRRWVCRIAGDGPLRATLISRRIPGVEWLGSLAWPEYQEVLRRASCLVLPTRADSHPNVVKEARVVGLPIITTRQGGQADYLIEGENALLLDHPDAASLARAMDAWMRDPQLLRATGEKGHREDRRRFESSATAAAFAGAYHAVAHLAGSKSN</sequence>
<keyword evidence="4" id="KW-1185">Reference proteome</keyword>
<dbReference type="InterPro" id="IPR001296">
    <property type="entry name" value="Glyco_trans_1"/>
</dbReference>
<accession>A0ABT3FYK0</accession>
<dbReference type="Pfam" id="PF00534">
    <property type="entry name" value="Glycos_transf_1"/>
    <property type="match status" value="1"/>
</dbReference>
<organism evidence="3 4">
    <name type="scientific">Luteolibacter rhizosphaerae</name>
    <dbReference type="NCBI Taxonomy" id="2989719"/>
    <lineage>
        <taxon>Bacteria</taxon>
        <taxon>Pseudomonadati</taxon>
        <taxon>Verrucomicrobiota</taxon>
        <taxon>Verrucomicrobiia</taxon>
        <taxon>Verrucomicrobiales</taxon>
        <taxon>Verrucomicrobiaceae</taxon>
        <taxon>Luteolibacter</taxon>
    </lineage>
</organism>
<dbReference type="CDD" id="cd03801">
    <property type="entry name" value="GT4_PimA-like"/>
    <property type="match status" value="1"/>
</dbReference>
<dbReference type="PANTHER" id="PTHR45947:SF13">
    <property type="entry name" value="TRANSFERASE"/>
    <property type="match status" value="1"/>
</dbReference>
<dbReference type="InterPro" id="IPR050194">
    <property type="entry name" value="Glycosyltransferase_grp1"/>
</dbReference>
<evidence type="ECO:0000259" key="2">
    <source>
        <dbReference type="Pfam" id="PF13439"/>
    </source>
</evidence>
<proteinExistence type="predicted"/>
<gene>
    <name evidence="3" type="ORF">OJ996_03730</name>
</gene>
<dbReference type="Proteomes" id="UP001165653">
    <property type="component" value="Unassembled WGS sequence"/>
</dbReference>
<dbReference type="SUPFAM" id="SSF53756">
    <property type="entry name" value="UDP-Glycosyltransferase/glycogen phosphorylase"/>
    <property type="match status" value="1"/>
</dbReference>
<evidence type="ECO:0000313" key="4">
    <source>
        <dbReference type="Proteomes" id="UP001165653"/>
    </source>
</evidence>
<reference evidence="3" key="1">
    <citation type="submission" date="2022-10" db="EMBL/GenBank/DDBJ databases">
        <title>Luteolibacter sp. GHJ8, whole genome shotgun sequencing project.</title>
        <authorList>
            <person name="Zhao G."/>
            <person name="Shen L."/>
        </authorList>
    </citation>
    <scope>NUCLEOTIDE SEQUENCE</scope>
    <source>
        <strain evidence="3">GHJ8</strain>
    </source>
</reference>
<feature type="domain" description="Glycosyl transferase family 1" evidence="1">
    <location>
        <begin position="209"/>
        <end position="357"/>
    </location>
</feature>
<protein>
    <submittedName>
        <fullName evidence="3">Glycosyltransferase family 4 protein</fullName>
    </submittedName>
</protein>
<dbReference type="PANTHER" id="PTHR45947">
    <property type="entry name" value="SULFOQUINOVOSYL TRANSFERASE SQD2"/>
    <property type="match status" value="1"/>
</dbReference>
<evidence type="ECO:0000313" key="3">
    <source>
        <dbReference type="EMBL" id="MCW1912670.1"/>
    </source>
</evidence>
<evidence type="ECO:0000259" key="1">
    <source>
        <dbReference type="Pfam" id="PF00534"/>
    </source>
</evidence>
<dbReference type="RefSeq" id="WP_264511309.1">
    <property type="nucleotide sequence ID" value="NZ_JAPDDR010000002.1"/>
</dbReference>
<dbReference type="InterPro" id="IPR028098">
    <property type="entry name" value="Glyco_trans_4-like_N"/>
</dbReference>
<dbReference type="EMBL" id="JAPDDR010000002">
    <property type="protein sequence ID" value="MCW1912670.1"/>
    <property type="molecule type" value="Genomic_DNA"/>
</dbReference>
<comment type="caution">
    <text evidence="3">The sequence shown here is derived from an EMBL/GenBank/DDBJ whole genome shotgun (WGS) entry which is preliminary data.</text>
</comment>